<evidence type="ECO:0000256" key="4">
    <source>
        <dbReference type="ARBA" id="ARBA00023002"/>
    </source>
</evidence>
<organism evidence="12 13">
    <name type="scientific">Cytobacillus kochii</name>
    <dbReference type="NCBI Taxonomy" id="859143"/>
    <lineage>
        <taxon>Bacteria</taxon>
        <taxon>Bacillati</taxon>
        <taxon>Bacillota</taxon>
        <taxon>Bacilli</taxon>
        <taxon>Bacillales</taxon>
        <taxon>Bacillaceae</taxon>
        <taxon>Cytobacillus</taxon>
    </lineage>
</organism>
<dbReference type="Gene3D" id="1.10.3730.10">
    <property type="entry name" value="ProC C-terminal domain-like"/>
    <property type="match status" value="1"/>
</dbReference>
<comment type="similarity">
    <text evidence="1 6 9">Belongs to the pyrroline-5-carboxylate reductase family.</text>
</comment>
<keyword evidence="6" id="KW-0963">Cytoplasm</keyword>
<evidence type="ECO:0000259" key="10">
    <source>
        <dbReference type="Pfam" id="PF03807"/>
    </source>
</evidence>
<evidence type="ECO:0000256" key="2">
    <source>
        <dbReference type="ARBA" id="ARBA00022650"/>
    </source>
</evidence>
<dbReference type="InterPro" id="IPR028939">
    <property type="entry name" value="P5C_Rdtase_cat_N"/>
</dbReference>
<dbReference type="AlphaFoldDB" id="A0A248TH31"/>
<keyword evidence="6 9" id="KW-0028">Amino-acid biosynthesis</keyword>
<dbReference type="GO" id="GO:0004735">
    <property type="term" value="F:pyrroline-5-carboxylate reductase activity"/>
    <property type="evidence" value="ECO:0007669"/>
    <property type="project" value="UniProtKB-UniRule"/>
</dbReference>
<name>A0A248TH31_9BACI</name>
<dbReference type="Proteomes" id="UP000215137">
    <property type="component" value="Chromosome"/>
</dbReference>
<dbReference type="InterPro" id="IPR053790">
    <property type="entry name" value="P5CR-like_CS"/>
</dbReference>
<dbReference type="Pfam" id="PF14748">
    <property type="entry name" value="P5CR_dimer"/>
    <property type="match status" value="1"/>
</dbReference>
<dbReference type="PANTHER" id="PTHR11645:SF49">
    <property type="entry name" value="PYRROLINE-5-CARBOXYLATE REDUCTASE 1"/>
    <property type="match status" value="1"/>
</dbReference>
<evidence type="ECO:0000256" key="1">
    <source>
        <dbReference type="ARBA" id="ARBA00005525"/>
    </source>
</evidence>
<comment type="catalytic activity">
    <reaction evidence="6 9">
        <text>L-proline + NADP(+) = (S)-1-pyrroline-5-carboxylate + NADPH + 2 H(+)</text>
        <dbReference type="Rhea" id="RHEA:14109"/>
        <dbReference type="ChEBI" id="CHEBI:15378"/>
        <dbReference type="ChEBI" id="CHEBI:17388"/>
        <dbReference type="ChEBI" id="CHEBI:57783"/>
        <dbReference type="ChEBI" id="CHEBI:58349"/>
        <dbReference type="ChEBI" id="CHEBI:60039"/>
        <dbReference type="EC" id="1.5.1.2"/>
    </reaction>
</comment>
<dbReference type="PIRSF" id="PIRSF000193">
    <property type="entry name" value="Pyrrol-5-carb_rd"/>
    <property type="match status" value="1"/>
</dbReference>
<comment type="catalytic activity">
    <reaction evidence="6">
        <text>L-proline + NAD(+) = (S)-1-pyrroline-5-carboxylate + NADH + 2 H(+)</text>
        <dbReference type="Rhea" id="RHEA:14105"/>
        <dbReference type="ChEBI" id="CHEBI:15378"/>
        <dbReference type="ChEBI" id="CHEBI:17388"/>
        <dbReference type="ChEBI" id="CHEBI:57540"/>
        <dbReference type="ChEBI" id="CHEBI:57945"/>
        <dbReference type="ChEBI" id="CHEBI:60039"/>
        <dbReference type="EC" id="1.5.1.2"/>
    </reaction>
</comment>
<dbReference type="GeneID" id="97214029"/>
<dbReference type="InterPro" id="IPR000304">
    <property type="entry name" value="Pyrroline-COOH_reductase"/>
</dbReference>
<feature type="domain" description="Pyrroline-5-carboxylate reductase catalytic N-terminal" evidence="10">
    <location>
        <begin position="6"/>
        <end position="102"/>
    </location>
</feature>
<comment type="function">
    <text evidence="5 6">Catalyzes the reduction of 1-pyrroline-5-carboxylate (PCA) to L-proline.</text>
</comment>
<accession>A0A248TH31</accession>
<dbReference type="NCBIfam" id="TIGR00112">
    <property type="entry name" value="proC"/>
    <property type="match status" value="1"/>
</dbReference>
<protein>
    <recommendedName>
        <fullName evidence="6 7">Pyrroline-5-carboxylate reductase</fullName>
        <shortName evidence="6">P5C reductase</shortName>
        <shortName evidence="6">P5CR</shortName>
        <ecNumber evidence="6 7">1.5.1.2</ecNumber>
    </recommendedName>
    <alternativeName>
        <fullName evidence="6">PCA reductase</fullName>
    </alternativeName>
</protein>
<evidence type="ECO:0000256" key="6">
    <source>
        <dbReference type="HAMAP-Rule" id="MF_01925"/>
    </source>
</evidence>
<proteinExistence type="inferred from homology"/>
<comment type="pathway">
    <text evidence="6 9">Amino-acid biosynthesis; L-proline biosynthesis; L-proline from L-glutamate 5-semialdehyde: step 1/1.</text>
</comment>
<dbReference type="RefSeq" id="WP_095371082.1">
    <property type="nucleotide sequence ID" value="NZ_CANMJM010000013.1"/>
</dbReference>
<evidence type="ECO:0000313" key="13">
    <source>
        <dbReference type="Proteomes" id="UP000215137"/>
    </source>
</evidence>
<evidence type="ECO:0000256" key="3">
    <source>
        <dbReference type="ARBA" id="ARBA00022857"/>
    </source>
</evidence>
<sequence length="278" mass="30918">MLENKTVAFFGAGSMAESMISGMIHAEKVPAQQIYVTNKFNGDRLTEIKERYGVHTMLQKDLPYEEVDYFIMAMKPYGAEEALAFLKDKIRPDQVVVSVLAGISTSYMEEKLNDEQQVIRVMPNTSSMIQESATAMSLGSYTQKRHERDVKDLLACMGEVFIIEEEQMDVFTGLAGSGPAYFYYLMEEMEKVGVEQGLEAKKARKIIAQTIYGAAKMVLEKGEAPIVLRERVTSPNGTTHSGVEALKAHHGGEAISEAVQHAAARSKEIREELEKVAH</sequence>
<evidence type="ECO:0000256" key="9">
    <source>
        <dbReference type="RuleBase" id="RU003903"/>
    </source>
</evidence>
<keyword evidence="13" id="KW-1185">Reference proteome</keyword>
<dbReference type="InterPro" id="IPR008927">
    <property type="entry name" value="6-PGluconate_DH-like_C_sf"/>
</dbReference>
<dbReference type="InterPro" id="IPR029036">
    <property type="entry name" value="P5CR_dimer"/>
</dbReference>
<evidence type="ECO:0000256" key="7">
    <source>
        <dbReference type="NCBIfam" id="TIGR00112"/>
    </source>
</evidence>
<evidence type="ECO:0000313" key="12">
    <source>
        <dbReference type="EMBL" id="ASV67508.1"/>
    </source>
</evidence>
<dbReference type="EC" id="1.5.1.2" evidence="6 7"/>
<dbReference type="SUPFAM" id="SSF51735">
    <property type="entry name" value="NAD(P)-binding Rossmann-fold domains"/>
    <property type="match status" value="1"/>
</dbReference>
<feature type="domain" description="Pyrroline-5-carboxylate reductase dimerisation" evidence="11">
    <location>
        <begin position="165"/>
        <end position="268"/>
    </location>
</feature>
<keyword evidence="3 6" id="KW-0521">NADP</keyword>
<dbReference type="Gene3D" id="3.40.50.720">
    <property type="entry name" value="NAD(P)-binding Rossmann-like Domain"/>
    <property type="match status" value="1"/>
</dbReference>
<comment type="subcellular location">
    <subcellularLocation>
        <location evidence="6">Cytoplasm</location>
    </subcellularLocation>
</comment>
<evidence type="ECO:0000256" key="5">
    <source>
        <dbReference type="ARBA" id="ARBA00058118"/>
    </source>
</evidence>
<dbReference type="OrthoDB" id="9805754at2"/>
<keyword evidence="4 6" id="KW-0560">Oxidoreductase</keyword>
<dbReference type="GO" id="GO:0005737">
    <property type="term" value="C:cytoplasm"/>
    <property type="evidence" value="ECO:0007669"/>
    <property type="project" value="UniProtKB-SubCell"/>
</dbReference>
<dbReference type="UniPathway" id="UPA00098">
    <property type="reaction ID" value="UER00361"/>
</dbReference>
<dbReference type="HAMAP" id="MF_01925">
    <property type="entry name" value="P5C_reductase"/>
    <property type="match status" value="1"/>
</dbReference>
<gene>
    <name evidence="6 12" type="primary">proC</name>
    <name evidence="12" type="ORF">CKF48_09335</name>
</gene>
<dbReference type="EMBL" id="CP022983">
    <property type="protein sequence ID" value="ASV67508.1"/>
    <property type="molecule type" value="Genomic_DNA"/>
</dbReference>
<keyword evidence="2 6" id="KW-0641">Proline biosynthesis</keyword>
<feature type="binding site" evidence="8">
    <location>
        <begin position="73"/>
        <end position="76"/>
    </location>
    <ligand>
        <name>NADP(+)</name>
        <dbReference type="ChEBI" id="CHEBI:58349"/>
    </ligand>
</feature>
<dbReference type="InterPro" id="IPR036291">
    <property type="entry name" value="NAD(P)-bd_dom_sf"/>
</dbReference>
<reference evidence="12 13" key="1">
    <citation type="submission" date="2017-08" db="EMBL/GenBank/DDBJ databases">
        <title>Complete Genome Sequence of Bacillus kochii Oregon-R-modENCODE STRAIN BDGP4, isolated from Drosophila melanogaster gut.</title>
        <authorList>
            <person name="Wan K.H."/>
            <person name="Yu C."/>
            <person name="Park S."/>
            <person name="Hammonds A.S."/>
            <person name="Booth B.W."/>
            <person name="Celniker S.E."/>
        </authorList>
    </citation>
    <scope>NUCLEOTIDE SEQUENCE [LARGE SCALE GENOMIC DNA]</scope>
    <source>
        <strain evidence="12 13">BDGP4</strain>
    </source>
</reference>
<dbReference type="SUPFAM" id="SSF48179">
    <property type="entry name" value="6-phosphogluconate dehydrogenase C-terminal domain-like"/>
    <property type="match status" value="1"/>
</dbReference>
<evidence type="ECO:0000256" key="8">
    <source>
        <dbReference type="PIRSR" id="PIRSR000193-1"/>
    </source>
</evidence>
<dbReference type="PROSITE" id="PS00521">
    <property type="entry name" value="P5CR"/>
    <property type="match status" value="1"/>
</dbReference>
<dbReference type="PANTHER" id="PTHR11645">
    <property type="entry name" value="PYRROLINE-5-CARBOXYLATE REDUCTASE"/>
    <property type="match status" value="1"/>
</dbReference>
<dbReference type="FunFam" id="1.10.3730.10:FF:000001">
    <property type="entry name" value="Pyrroline-5-carboxylate reductase"/>
    <property type="match status" value="1"/>
</dbReference>
<dbReference type="Pfam" id="PF03807">
    <property type="entry name" value="F420_oxidored"/>
    <property type="match status" value="1"/>
</dbReference>
<dbReference type="KEGG" id="bko:CKF48_09335"/>
<evidence type="ECO:0000259" key="11">
    <source>
        <dbReference type="Pfam" id="PF14748"/>
    </source>
</evidence>
<dbReference type="GO" id="GO:0055129">
    <property type="term" value="P:L-proline biosynthetic process"/>
    <property type="evidence" value="ECO:0007669"/>
    <property type="project" value="UniProtKB-UniRule"/>
</dbReference>